<accession>A0ABW9B0I9</accession>
<keyword evidence="2" id="KW-1185">Reference proteome</keyword>
<comment type="caution">
    <text evidence="1">The sequence shown here is derived from an EMBL/GenBank/DDBJ whole genome shotgun (WGS) entry which is preliminary data.</text>
</comment>
<dbReference type="Pfam" id="PF17273">
    <property type="entry name" value="DUF5338"/>
    <property type="match status" value="1"/>
</dbReference>
<evidence type="ECO:0000313" key="2">
    <source>
        <dbReference type="Proteomes" id="UP001629230"/>
    </source>
</evidence>
<organism evidence="1 2">
    <name type="scientific">Paraburkholderia dipogonis</name>
    <dbReference type="NCBI Taxonomy" id="1211383"/>
    <lineage>
        <taxon>Bacteria</taxon>
        <taxon>Pseudomonadati</taxon>
        <taxon>Pseudomonadota</taxon>
        <taxon>Betaproteobacteria</taxon>
        <taxon>Burkholderiales</taxon>
        <taxon>Burkholderiaceae</taxon>
        <taxon>Paraburkholderia</taxon>
    </lineage>
</organism>
<dbReference type="Proteomes" id="UP001629230">
    <property type="component" value="Unassembled WGS sequence"/>
</dbReference>
<gene>
    <name evidence="1" type="ORF">PQR57_32665</name>
</gene>
<reference evidence="1 2" key="1">
    <citation type="journal article" date="2024" name="Chem. Sci.">
        <title>Discovery of megapolipeptins by genome mining of a Burkholderiales bacteria collection.</title>
        <authorList>
            <person name="Paulo B.S."/>
            <person name="Recchia M.J.J."/>
            <person name="Lee S."/>
            <person name="Fergusson C.H."/>
            <person name="Romanowski S.B."/>
            <person name="Hernandez A."/>
            <person name="Krull N."/>
            <person name="Liu D.Y."/>
            <person name="Cavanagh H."/>
            <person name="Bos A."/>
            <person name="Gray C.A."/>
            <person name="Murphy B.T."/>
            <person name="Linington R.G."/>
            <person name="Eustaquio A.S."/>
        </authorList>
    </citation>
    <scope>NUCLEOTIDE SEQUENCE [LARGE SCALE GENOMIC DNA]</scope>
    <source>
        <strain evidence="1 2">RL17-350-BIC-A</strain>
    </source>
</reference>
<protein>
    <submittedName>
        <fullName evidence="1">TraK family protein</fullName>
    </submittedName>
</protein>
<name>A0ABW9B0I9_9BURK</name>
<dbReference type="RefSeq" id="WP_408180415.1">
    <property type="nucleotide sequence ID" value="NZ_JAQQEZ010000032.1"/>
</dbReference>
<dbReference type="InterPro" id="IPR035225">
    <property type="entry name" value="DUF5338"/>
</dbReference>
<sequence length="97" mass="10652">MEEMSLSKRIAARAIAALGRSPGPANRAAFLSVRDDVQRAIDDGWSVLSIYKALRDEGAVSFGYQAFRRYVRALVVCNEQIEAAVQDKPTAKPVRNA</sequence>
<dbReference type="EMBL" id="JAQQEZ010000032">
    <property type="protein sequence ID" value="MFM0005741.1"/>
    <property type="molecule type" value="Genomic_DNA"/>
</dbReference>
<evidence type="ECO:0000313" key="1">
    <source>
        <dbReference type="EMBL" id="MFM0005741.1"/>
    </source>
</evidence>
<proteinExistence type="predicted"/>